<dbReference type="CDD" id="cd09176">
    <property type="entry name" value="PLDc_unchar6"/>
    <property type="match status" value="1"/>
</dbReference>
<dbReference type="OrthoDB" id="7056491at2"/>
<gene>
    <name evidence="1" type="ORF">N180_08360</name>
</gene>
<accession>A0A081PK65</accession>
<keyword evidence="2" id="KW-1185">Reference proteome</keyword>
<dbReference type="Gene3D" id="3.30.870.10">
    <property type="entry name" value="Endonuclease Chain A"/>
    <property type="match status" value="2"/>
</dbReference>
<evidence type="ECO:0008006" key="3">
    <source>
        <dbReference type="Google" id="ProtNLM"/>
    </source>
</evidence>
<evidence type="ECO:0000313" key="2">
    <source>
        <dbReference type="Proteomes" id="UP000028007"/>
    </source>
</evidence>
<sequence>MILERENILTLIGSRRYHSAILTTFSFDFYFFEMKAMKWLRSCGVRNINVFIDGHYYSELMQQATGEEMQLSAGYSLYPVFQKSVFHPKIWMLFGEKEGLLIVGSGNLTNSGNGNNDEIWGAFHFDIRSTENSSVFSSAWDYLSILSSSVKGQMNEKTTKWILEHSKWLNELPKTKPFQFFETSQKEKVAFLFNTETTSIWNELLKHLSNEKVVEITTISPYYDKNGKVLQELNSLFPSAIVKVILDESGLIPSAMQVSKAFTFYDWCDAGVSKIQYAKSGNSKSKLHGKIIHFKTKNGKEFCLFGSANITPAGLGLLGKNSNAEVSLLIQSEKGGLLNQLGIKLKTSNSKTLDEFTTTTSKSIYETIIENNQFKLQLLSAELIYDEFILHSNGTYTDEFKVVFFDKQNRFLYSKTFSNYEKELKTKLNLELGTFQYVQLTNISEEIISNKLLISDYFLLAKTHPNPKTEEIEKIYSEIQNGELSKVLDLLHYAIFDETENETGASFLDSRRSTFTKLNDDKEPEKLYDLSSYKAIENSGFEKNLLLSSLSLRVLDVLKFINLNGNSTNKQADISIDEQEDDLGNINGNEEGEVATVRNLSFVILKSEKRKLMNYFDNLYNYQQEILYGNSRPKTYRPTLTDLTKYLIALELISEYGGKSAKYDEQDTHHFFSYLPFVDDYDNNNVKDCCLNLIGDFLMLARSGFKAYEFDYTKKKIEELKKEALINTIVCLINNRWKDDELHYFFTMALNALHYLGCRNVDDFNSNFVELKSKINIRISELKNRTKVFEKNLEIFYERLCPSFIKVIEQIEDKNFDTSAVNGQIIYKSPWGYSYVQYVNKTNDFTLIRPGFMWDYDKEDYIKHSPDEIYLPLKLSSFICTDL</sequence>
<dbReference type="eggNOG" id="COG3886">
    <property type="taxonomic scope" value="Bacteria"/>
</dbReference>
<dbReference type="EMBL" id="JNFF01000020">
    <property type="protein sequence ID" value="KEQ31088.1"/>
    <property type="molecule type" value="Genomic_DNA"/>
</dbReference>
<proteinExistence type="predicted"/>
<name>A0A081PK65_9SPHI</name>
<reference evidence="1 2" key="1">
    <citation type="journal article" date="1992" name="Int. J. Syst. Bacteriol.">
        <title>Sphingobacterium antarcticus sp. nov. a Psychrotrophic Bacterium from the Soils of Schirmacher Oasis, Antarctica.</title>
        <authorList>
            <person name="Shivaji S."/>
            <person name="Ray M.K."/>
            <person name="Rao N.S."/>
            <person name="Saiserr L."/>
            <person name="Jagannadham M.V."/>
            <person name="Kumar G.S."/>
            <person name="Reddy G."/>
            <person name="Bhargava P.M."/>
        </authorList>
    </citation>
    <scope>NUCLEOTIDE SEQUENCE [LARGE SCALE GENOMIC DNA]</scope>
    <source>
        <strain evidence="1 2">4BY</strain>
    </source>
</reference>
<dbReference type="Proteomes" id="UP000028007">
    <property type="component" value="Unassembled WGS sequence"/>
</dbReference>
<organism evidence="1 2">
    <name type="scientific">Pedobacter antarcticus 4BY</name>
    <dbReference type="NCBI Taxonomy" id="1358423"/>
    <lineage>
        <taxon>Bacteria</taxon>
        <taxon>Pseudomonadati</taxon>
        <taxon>Bacteroidota</taxon>
        <taxon>Sphingobacteriia</taxon>
        <taxon>Sphingobacteriales</taxon>
        <taxon>Sphingobacteriaceae</taxon>
        <taxon>Pedobacter</taxon>
    </lineage>
</organism>
<comment type="caution">
    <text evidence="1">The sequence shown here is derived from an EMBL/GenBank/DDBJ whole genome shotgun (WGS) entry which is preliminary data.</text>
</comment>
<evidence type="ECO:0000313" key="1">
    <source>
        <dbReference type="EMBL" id="KEQ31088.1"/>
    </source>
</evidence>
<dbReference type="InterPro" id="IPR059166">
    <property type="entry name" value="PLD-like_cat"/>
</dbReference>
<protein>
    <recommendedName>
        <fullName evidence="3">PLD phosphodiesterase domain-containing protein</fullName>
    </recommendedName>
</protein>
<dbReference type="AlphaFoldDB" id="A0A081PK65"/>